<dbReference type="Proteomes" id="UP000321234">
    <property type="component" value="Unassembled WGS sequence"/>
</dbReference>
<keyword evidence="2" id="KW-1185">Reference proteome</keyword>
<gene>
    <name evidence="1" type="ORF">FMM08_04745</name>
</gene>
<comment type="caution">
    <text evidence="1">The sequence shown here is derived from an EMBL/GenBank/DDBJ whole genome shotgun (WGS) entry which is preliminary data.</text>
</comment>
<reference evidence="1 2" key="1">
    <citation type="submission" date="2019-07" db="EMBL/GenBank/DDBJ databases">
        <title>Quadrisphaera sp. strain DD2A genome sequencing and assembly.</title>
        <authorList>
            <person name="Kim I."/>
        </authorList>
    </citation>
    <scope>NUCLEOTIDE SEQUENCE [LARGE SCALE GENOMIC DNA]</scope>
    <source>
        <strain evidence="1 2">DD2A</strain>
    </source>
</reference>
<protein>
    <submittedName>
        <fullName evidence="1">Acetone carboxylase</fullName>
    </submittedName>
</protein>
<proteinExistence type="predicted"/>
<accession>A0A5C8ZKQ6</accession>
<dbReference type="AlphaFoldDB" id="A0A5C8ZKQ6"/>
<sequence>MAFELHEPAPDLVCSARGCRAVAAHALLWNNPRLHTPERRKTWLACAEHLDHLSAHLQVRGFLREVEAVSAPAPLAGSRTA</sequence>
<name>A0A5C8ZKQ6_9ACTN</name>
<evidence type="ECO:0000313" key="1">
    <source>
        <dbReference type="EMBL" id="TXR57536.1"/>
    </source>
</evidence>
<dbReference type="EMBL" id="VKAC01000002">
    <property type="protein sequence ID" value="TXR57536.1"/>
    <property type="molecule type" value="Genomic_DNA"/>
</dbReference>
<dbReference type="OrthoDB" id="5193525at2"/>
<dbReference type="RefSeq" id="WP_147925175.1">
    <property type="nucleotide sequence ID" value="NZ_VKAC01000002.1"/>
</dbReference>
<organism evidence="1 2">
    <name type="scientific">Quadrisphaera setariae</name>
    <dbReference type="NCBI Taxonomy" id="2593304"/>
    <lineage>
        <taxon>Bacteria</taxon>
        <taxon>Bacillati</taxon>
        <taxon>Actinomycetota</taxon>
        <taxon>Actinomycetes</taxon>
        <taxon>Kineosporiales</taxon>
        <taxon>Kineosporiaceae</taxon>
        <taxon>Quadrisphaera</taxon>
    </lineage>
</organism>
<evidence type="ECO:0000313" key="2">
    <source>
        <dbReference type="Proteomes" id="UP000321234"/>
    </source>
</evidence>